<reference evidence="3 4" key="1">
    <citation type="journal article" date="2016" name="Genome Announc.">
        <title>Genome Sequence of Madurella mycetomatis mm55, Isolated from a Human Mycetoma Case in Sudan.</title>
        <authorList>
            <person name="Smit S."/>
            <person name="Derks M.F."/>
            <person name="Bervoets S."/>
            <person name="Fahal A."/>
            <person name="van Leeuwen W."/>
            <person name="van Belkum A."/>
            <person name="van de Sande W.W."/>
        </authorList>
    </citation>
    <scope>NUCLEOTIDE SEQUENCE [LARGE SCALE GENOMIC DNA]</scope>
    <source>
        <strain evidence="4">mm55</strain>
    </source>
</reference>
<dbReference type="InterPro" id="IPR000845">
    <property type="entry name" value="Nucleoside_phosphorylase_d"/>
</dbReference>
<dbReference type="PANTHER" id="PTHR46082:SF6">
    <property type="entry name" value="AAA+ ATPASE DOMAIN-CONTAINING PROTEIN-RELATED"/>
    <property type="match status" value="1"/>
</dbReference>
<sequence length="948" mass="105451">MATTTSPDLVHRYQNIEYRPRRPATRRDFEIAIICALTIEADAVGAILDTCWDEDGHLYDKPAGDPNAYTTGVIGRHNVVLVHMPGTGKANAATVAANCRASFPNIKLAVVVGVCGAVPFGPDKEEIILGDVIISEGVVQYDFGRLLPERFERKDTLLNSLGRPNAEIRALLAKLKGLRGRRMLRNGMAKYMGTLQAEPSLAAGYPGTERDRLFEAQYRHAVDGKLCEECGCNGKLVRRSRLEQGDPQPTVHFGLIASGDTVMNSGADRDAIVGKEKGVIAFEMEGAGVWDSFPCVVIKSACVYADSHKTKAWQRYAAATAAACMKAFLDHWVPQVPGCPPLQEEPTGPWFIVPYAENTAFTGRQAVLSQLQQRFSGSGSQPRIALFGPGGVGKTQIALAYAYWLRQTSPKVSVYWIYASNAEQFQQAYTSIARECQVPGSDDPKADILSLVKTWLERKDQGRWLMVIDNADDMRLFFDNLADSSKGDGTSTYVGRLARYIPECAHGCVLVTTRNKQAALSLAPGNLPIEVGKMDNIESETLLRTKLKEHPTSKEFISVSEYLELLDDSDQNLVDLLSEEFETVGRDSETPRAVAETWILSFEQIQWQNALATDLLSLMSLFDRQAIPSEFLTHYYNRQNGQEQRGKLPLTRALGVLKAFSFATEDRDHKYDLHQLVQLVIRRWLIKRGKISQFAEEALIVVSQAYPYGNYESRGICSAYLPHVYAVLKLEGSGSRDERLARASLFHCAAGFFLYQGHWKDAESFLVEARGLRQAELGEEHPSTLYSIASLAATYGDQGRWKEAESLQVQVMETSKRVLGLEHPDTLSSIANLAVTYGNQGRWKEAESLQVQVMETSKRVLGLEHPDTLSSIANLAVTYGNQGRWKEAESLQVQVVEMRKRVLGLEHPDTLASMNNLAVTWEDQGRLDDALDLMRQCIRLRQKSFYAT</sequence>
<dbReference type="InterPro" id="IPR053137">
    <property type="entry name" value="NLR-like"/>
</dbReference>
<gene>
    <name evidence="3" type="ORF">MMYC01_208186</name>
</gene>
<accession>A0A175VTT8</accession>
<dbReference type="Gene3D" id="3.40.50.1580">
    <property type="entry name" value="Nucleoside phosphorylase domain"/>
    <property type="match status" value="1"/>
</dbReference>
<dbReference type="SUPFAM" id="SSF53167">
    <property type="entry name" value="Purine and uridine phosphorylases"/>
    <property type="match status" value="1"/>
</dbReference>
<feature type="domain" description="ORC1/DEAH AAA+ ATPase" evidence="2">
    <location>
        <begin position="384"/>
        <end position="475"/>
    </location>
</feature>
<dbReference type="Gene3D" id="3.40.50.300">
    <property type="entry name" value="P-loop containing nucleotide triphosphate hydrolases"/>
    <property type="match status" value="1"/>
</dbReference>
<dbReference type="GO" id="GO:0016887">
    <property type="term" value="F:ATP hydrolysis activity"/>
    <property type="evidence" value="ECO:0007669"/>
    <property type="project" value="InterPro"/>
</dbReference>
<dbReference type="EMBL" id="LCTW02000326">
    <property type="protein sequence ID" value="KXX74722.1"/>
    <property type="molecule type" value="Genomic_DNA"/>
</dbReference>
<dbReference type="InterPro" id="IPR035994">
    <property type="entry name" value="Nucleoside_phosphorylase_sf"/>
</dbReference>
<feature type="domain" description="Nucleoside phosphorylase" evidence="1">
    <location>
        <begin position="31"/>
        <end position="289"/>
    </location>
</feature>
<dbReference type="PRINTS" id="PR00381">
    <property type="entry name" value="KINESINLIGHT"/>
</dbReference>
<dbReference type="SUPFAM" id="SSF52540">
    <property type="entry name" value="P-loop containing nucleoside triphosphate hydrolases"/>
    <property type="match status" value="1"/>
</dbReference>
<dbReference type="Pfam" id="PF01048">
    <property type="entry name" value="PNP_UDP_1"/>
    <property type="match status" value="1"/>
</dbReference>
<dbReference type="Gene3D" id="1.25.40.10">
    <property type="entry name" value="Tetratricopeptide repeat domain"/>
    <property type="match status" value="1"/>
</dbReference>
<evidence type="ECO:0000259" key="2">
    <source>
        <dbReference type="Pfam" id="PF13401"/>
    </source>
</evidence>
<dbReference type="InterPro" id="IPR011990">
    <property type="entry name" value="TPR-like_helical_dom_sf"/>
</dbReference>
<dbReference type="InterPro" id="IPR049945">
    <property type="entry name" value="AAA_22"/>
</dbReference>
<dbReference type="VEuPathDB" id="FungiDB:MMYC01_208186"/>
<dbReference type="GO" id="GO:0009116">
    <property type="term" value="P:nucleoside metabolic process"/>
    <property type="evidence" value="ECO:0007669"/>
    <property type="project" value="InterPro"/>
</dbReference>
<dbReference type="SUPFAM" id="SSF48452">
    <property type="entry name" value="TPR-like"/>
    <property type="match status" value="2"/>
</dbReference>
<dbReference type="Proteomes" id="UP000078237">
    <property type="component" value="Unassembled WGS sequence"/>
</dbReference>
<protein>
    <submittedName>
        <fullName evidence="3">Kinesin light chain 3</fullName>
    </submittedName>
</protein>
<name>A0A175VTT8_9PEZI</name>
<dbReference type="OrthoDB" id="427518at2759"/>
<dbReference type="InterPro" id="IPR027417">
    <property type="entry name" value="P-loop_NTPase"/>
</dbReference>
<dbReference type="Pfam" id="PF13401">
    <property type="entry name" value="AAA_22"/>
    <property type="match status" value="1"/>
</dbReference>
<keyword evidence="4" id="KW-1185">Reference proteome</keyword>
<dbReference type="PANTHER" id="PTHR46082">
    <property type="entry name" value="ATP/GTP-BINDING PROTEIN-RELATED"/>
    <property type="match status" value="1"/>
</dbReference>
<comment type="caution">
    <text evidence="3">The sequence shown here is derived from an EMBL/GenBank/DDBJ whole genome shotgun (WGS) entry which is preliminary data.</text>
</comment>
<dbReference type="AlphaFoldDB" id="A0A175VTT8"/>
<evidence type="ECO:0000313" key="3">
    <source>
        <dbReference type="EMBL" id="KXX74722.1"/>
    </source>
</evidence>
<dbReference type="Pfam" id="PF13424">
    <property type="entry name" value="TPR_12"/>
    <property type="match status" value="1"/>
</dbReference>
<evidence type="ECO:0000313" key="4">
    <source>
        <dbReference type="Proteomes" id="UP000078237"/>
    </source>
</evidence>
<dbReference type="Pfam" id="PF13374">
    <property type="entry name" value="TPR_10"/>
    <property type="match status" value="2"/>
</dbReference>
<dbReference type="STRING" id="100816.A0A175VTT8"/>
<evidence type="ECO:0000259" key="1">
    <source>
        <dbReference type="Pfam" id="PF01048"/>
    </source>
</evidence>
<proteinExistence type="predicted"/>
<organism evidence="3 4">
    <name type="scientific">Madurella mycetomatis</name>
    <dbReference type="NCBI Taxonomy" id="100816"/>
    <lineage>
        <taxon>Eukaryota</taxon>
        <taxon>Fungi</taxon>
        <taxon>Dikarya</taxon>
        <taxon>Ascomycota</taxon>
        <taxon>Pezizomycotina</taxon>
        <taxon>Sordariomycetes</taxon>
        <taxon>Sordariomycetidae</taxon>
        <taxon>Sordariales</taxon>
        <taxon>Sordariales incertae sedis</taxon>
        <taxon>Madurella</taxon>
    </lineage>
</organism>